<dbReference type="EMBL" id="LGRB01000009">
    <property type="protein sequence ID" value="OCT51480.1"/>
    <property type="molecule type" value="Genomic_DNA"/>
</dbReference>
<dbReference type="AlphaFoldDB" id="A0A1C1CSJ6"/>
<name>A0A1C1CSJ6_9EURO</name>
<accession>A0A1C1CSJ6</accession>
<organism evidence="1 2">
    <name type="scientific">Cladophialophora carrionii</name>
    <dbReference type="NCBI Taxonomy" id="86049"/>
    <lineage>
        <taxon>Eukaryota</taxon>
        <taxon>Fungi</taxon>
        <taxon>Dikarya</taxon>
        <taxon>Ascomycota</taxon>
        <taxon>Pezizomycotina</taxon>
        <taxon>Eurotiomycetes</taxon>
        <taxon>Chaetothyriomycetidae</taxon>
        <taxon>Chaetothyriales</taxon>
        <taxon>Herpotrichiellaceae</taxon>
        <taxon>Cladophialophora</taxon>
    </lineage>
</organism>
<sequence>MEPPDAAAGGRDFYSLCHYGSRQTYLFTSSPLPAAWRFHQYLAVDSGSSRKDVAGSKLGGYAAAGGRVGTGERNNRILDELVGEEL</sequence>
<gene>
    <name evidence="1" type="ORF">CLCR_09327</name>
</gene>
<protein>
    <submittedName>
        <fullName evidence="1">Uncharacterized protein</fullName>
    </submittedName>
</protein>
<keyword evidence="2" id="KW-1185">Reference proteome</keyword>
<comment type="caution">
    <text evidence="1">The sequence shown here is derived from an EMBL/GenBank/DDBJ whole genome shotgun (WGS) entry which is preliminary data.</text>
</comment>
<evidence type="ECO:0000313" key="2">
    <source>
        <dbReference type="Proteomes" id="UP000094526"/>
    </source>
</evidence>
<evidence type="ECO:0000313" key="1">
    <source>
        <dbReference type="EMBL" id="OCT51480.1"/>
    </source>
</evidence>
<reference evidence="2" key="1">
    <citation type="submission" date="2015-07" db="EMBL/GenBank/DDBJ databases">
        <authorList>
            <person name="Teixeira M.M."/>
            <person name="Souza R.C."/>
            <person name="Almeida L.G."/>
            <person name="Vicente V.A."/>
            <person name="de Hoog S."/>
            <person name="Bocca A.L."/>
            <person name="de Almeida S.R."/>
            <person name="Vasconcelos A.T."/>
            <person name="Felipe M.S."/>
        </authorList>
    </citation>
    <scope>NUCLEOTIDE SEQUENCE [LARGE SCALE GENOMIC DNA]</scope>
    <source>
        <strain evidence="2">KSF</strain>
    </source>
</reference>
<dbReference type="VEuPathDB" id="FungiDB:CLCR_09327"/>
<dbReference type="Proteomes" id="UP000094526">
    <property type="component" value="Unassembled WGS sequence"/>
</dbReference>
<proteinExistence type="predicted"/>